<reference evidence="2 3" key="1">
    <citation type="journal article" date="2016" name="Front. Microbiol.">
        <title>Microevolution Analysis of Bacillus coahuilensis Unveils Differences in Phosphorus Acquisition Strategies and Their Regulation.</title>
        <authorList>
            <person name="Gomez-Lunar Z."/>
            <person name="Hernandez-Gonzalez I."/>
            <person name="Rodriguez-Torres M.D."/>
            <person name="Souza V."/>
            <person name="Olmedo-Alvarez G."/>
        </authorList>
    </citation>
    <scope>NUCLEOTIDE SEQUENCE [LARGE SCALE GENOMIC DNA]</scope>
    <source>
        <strain evidence="3">p1.1.43</strain>
    </source>
</reference>
<evidence type="ECO:0008006" key="4">
    <source>
        <dbReference type="Google" id="ProtNLM"/>
    </source>
</evidence>
<evidence type="ECO:0000256" key="1">
    <source>
        <dbReference type="SAM" id="SignalP"/>
    </source>
</evidence>
<sequence>MRVKFGWMRIGMVSSVVALAGCSGGESNGITTTNPALTESVELVADLTETEKVAASQTSADVRNPVQVVDTLAEEMKSVKSLELYTTDQDQVEGVWISQSGLDEDEPHMEVRVHHPLLHATIVEDRDRTLLKEEKASYTEGTNMNVEGSSYYGNVEDHNPYKLALGYDNPWFHKYSTFSHSAGKEVIEKELSQGNEPVPFEFNELDVDRMVSYEGDELSLDGVTLGNVYEDGEVMESLEYTYKSERGTLRVVMSEGDYTRIPGDKYDEKEVVVGDDYEGVAFRKSISADADGAKVLHVKKDGYSYTVILDEPFSTLGLEEFIARAEQHLF</sequence>
<dbReference type="STRING" id="1150625.Q75_16175"/>
<dbReference type="AlphaFoldDB" id="A0A147K477"/>
<protein>
    <recommendedName>
        <fullName evidence="4">DUF4367 domain-containing protein</fullName>
    </recommendedName>
</protein>
<dbReference type="RefSeq" id="WP_010175544.1">
    <property type="nucleotide sequence ID" value="NZ_LDYG01000053.1"/>
</dbReference>
<keyword evidence="3" id="KW-1185">Reference proteome</keyword>
<feature type="chain" id="PRO_5038992074" description="DUF4367 domain-containing protein" evidence="1">
    <location>
        <begin position="21"/>
        <end position="330"/>
    </location>
</feature>
<feature type="signal peptide" evidence="1">
    <location>
        <begin position="1"/>
        <end position="20"/>
    </location>
</feature>
<gene>
    <name evidence="2" type="ORF">Q75_16175</name>
</gene>
<keyword evidence="1" id="KW-0732">Signal</keyword>
<dbReference type="PATRIC" id="fig|1150625.3.peg.3391"/>
<name>A0A147K477_9BACI</name>
<evidence type="ECO:0000313" key="2">
    <source>
        <dbReference type="EMBL" id="KUP04125.1"/>
    </source>
</evidence>
<organism evidence="2 3">
    <name type="scientific">Bacillus coahuilensis p1.1.43</name>
    <dbReference type="NCBI Taxonomy" id="1150625"/>
    <lineage>
        <taxon>Bacteria</taxon>
        <taxon>Bacillati</taxon>
        <taxon>Bacillota</taxon>
        <taxon>Bacilli</taxon>
        <taxon>Bacillales</taxon>
        <taxon>Bacillaceae</taxon>
        <taxon>Bacillus</taxon>
    </lineage>
</organism>
<comment type="caution">
    <text evidence="2">The sequence shown here is derived from an EMBL/GenBank/DDBJ whole genome shotgun (WGS) entry which is preliminary data.</text>
</comment>
<dbReference type="Proteomes" id="UP000074108">
    <property type="component" value="Unassembled WGS sequence"/>
</dbReference>
<dbReference type="PROSITE" id="PS51257">
    <property type="entry name" value="PROKAR_LIPOPROTEIN"/>
    <property type="match status" value="1"/>
</dbReference>
<dbReference type="EMBL" id="LDYG01000053">
    <property type="protein sequence ID" value="KUP04125.1"/>
    <property type="molecule type" value="Genomic_DNA"/>
</dbReference>
<accession>A0A147K477</accession>
<proteinExistence type="predicted"/>
<evidence type="ECO:0000313" key="3">
    <source>
        <dbReference type="Proteomes" id="UP000074108"/>
    </source>
</evidence>